<dbReference type="Proteomes" id="UP001341281">
    <property type="component" value="Chromosome 02"/>
</dbReference>
<organism evidence="2 3">
    <name type="scientific">Paspalum notatum var. saurae</name>
    <dbReference type="NCBI Taxonomy" id="547442"/>
    <lineage>
        <taxon>Eukaryota</taxon>
        <taxon>Viridiplantae</taxon>
        <taxon>Streptophyta</taxon>
        <taxon>Embryophyta</taxon>
        <taxon>Tracheophyta</taxon>
        <taxon>Spermatophyta</taxon>
        <taxon>Magnoliopsida</taxon>
        <taxon>Liliopsida</taxon>
        <taxon>Poales</taxon>
        <taxon>Poaceae</taxon>
        <taxon>PACMAD clade</taxon>
        <taxon>Panicoideae</taxon>
        <taxon>Andropogonodae</taxon>
        <taxon>Paspaleae</taxon>
        <taxon>Paspalinae</taxon>
        <taxon>Paspalum</taxon>
    </lineage>
</organism>
<evidence type="ECO:0000256" key="1">
    <source>
        <dbReference type="SAM" id="MobiDB-lite"/>
    </source>
</evidence>
<accession>A0AAQ3SN12</accession>
<reference evidence="2 3" key="1">
    <citation type="submission" date="2024-02" db="EMBL/GenBank/DDBJ databases">
        <title>High-quality chromosome-scale genome assembly of Pensacola bahiagrass (Paspalum notatum Flugge var. saurae).</title>
        <authorList>
            <person name="Vega J.M."/>
            <person name="Podio M."/>
            <person name="Orjuela J."/>
            <person name="Siena L.A."/>
            <person name="Pessino S.C."/>
            <person name="Combes M.C."/>
            <person name="Mariac C."/>
            <person name="Albertini E."/>
            <person name="Pupilli F."/>
            <person name="Ortiz J.P.A."/>
            <person name="Leblanc O."/>
        </authorList>
    </citation>
    <scope>NUCLEOTIDE SEQUENCE [LARGE SCALE GENOMIC DNA]</scope>
    <source>
        <strain evidence="2">R1</strain>
        <tissue evidence="2">Leaf</tissue>
    </source>
</reference>
<keyword evidence="3" id="KW-1185">Reference proteome</keyword>
<protein>
    <submittedName>
        <fullName evidence="2">Uncharacterized protein</fullName>
    </submittedName>
</protein>
<gene>
    <name evidence="2" type="ORF">U9M48_007718</name>
</gene>
<evidence type="ECO:0000313" key="3">
    <source>
        <dbReference type="Proteomes" id="UP001341281"/>
    </source>
</evidence>
<dbReference type="AlphaFoldDB" id="A0AAQ3SN12"/>
<dbReference type="EMBL" id="CP144746">
    <property type="protein sequence ID" value="WVZ57320.1"/>
    <property type="molecule type" value="Genomic_DNA"/>
</dbReference>
<proteinExistence type="predicted"/>
<feature type="non-terminal residue" evidence="2">
    <location>
        <position position="246"/>
    </location>
</feature>
<name>A0AAQ3SN12_PASNO</name>
<sequence length="246" mass="26938">FGAGSNAKGNRIRQTQQQGRLTLLYILTLLYDKILHQWQGCQHTKVGPPAHSDPEHLAHVERLRVRATRERPVEVVQEARERELHRRGREQGSWTLPPPSSKRDELKVRRPPVVAVGAVRRATLALDLEPLRPELISLVPVPRVPGDGERVCDHGDALGHVVSHDLAVFLARAKDQRRGRMQPQGLLDDHPEVAEAAEVCAGDASSSLFSRISCVALDIAGGFLMSSAMAHSSVVAVVSVADPNMS</sequence>
<feature type="region of interest" description="Disordered" evidence="1">
    <location>
        <begin position="80"/>
        <end position="108"/>
    </location>
</feature>
<evidence type="ECO:0000313" key="2">
    <source>
        <dbReference type="EMBL" id="WVZ57320.1"/>
    </source>
</evidence>